<comment type="similarity">
    <text evidence="2">In the C-terminal section; belongs to the MoeA family.</text>
</comment>
<feature type="domain" description="MoaB/Mog" evidence="4">
    <location>
        <begin position="187"/>
        <end position="328"/>
    </location>
</feature>
<dbReference type="GO" id="GO:0006777">
    <property type="term" value="P:Mo-molybdopterin cofactor biosynthetic process"/>
    <property type="evidence" value="ECO:0007669"/>
    <property type="project" value="TreeGrafter"/>
</dbReference>
<evidence type="ECO:0000313" key="5">
    <source>
        <dbReference type="EnsemblMetazoa" id="XP_012056050.1"/>
    </source>
</evidence>
<dbReference type="Pfam" id="PF00994">
    <property type="entry name" value="MoCF_biosynth"/>
    <property type="match status" value="2"/>
</dbReference>
<evidence type="ECO:0000256" key="2">
    <source>
        <dbReference type="ARBA" id="ARBA00008339"/>
    </source>
</evidence>
<dbReference type="Pfam" id="PF03453">
    <property type="entry name" value="MoeA_N"/>
    <property type="match status" value="2"/>
</dbReference>
<dbReference type="PANTHER" id="PTHR10192">
    <property type="entry name" value="MOLYBDOPTERIN BIOSYNTHESIS PROTEIN"/>
    <property type="match status" value="1"/>
</dbReference>
<dbReference type="Proteomes" id="UP000005205">
    <property type="component" value="Unassembled WGS sequence"/>
</dbReference>
<dbReference type="InterPro" id="IPR001453">
    <property type="entry name" value="MoaB/Mog_dom"/>
</dbReference>
<reference evidence="5" key="2">
    <citation type="submission" date="2016-04" db="UniProtKB">
        <authorList>
            <consortium name="EnsemblMetazoa"/>
        </authorList>
    </citation>
    <scope>IDENTIFICATION</scope>
</reference>
<dbReference type="Gene3D" id="2.170.190.11">
    <property type="entry name" value="Molybdopterin biosynthesis moea protein, domain 3"/>
    <property type="match status" value="2"/>
</dbReference>
<feature type="domain" description="MoaB/Mog" evidence="4">
    <location>
        <begin position="767"/>
        <end position="908"/>
    </location>
</feature>
<name>A0A158NEU2_ATTCE</name>
<comment type="similarity">
    <text evidence="1">In the N-terminal section; belongs to the MoaB/Mog family.</text>
</comment>
<dbReference type="InParanoid" id="A0A158NEU2"/>
<dbReference type="AlphaFoldDB" id="A0A158NEU2"/>
<dbReference type="SUPFAM" id="SSF53218">
    <property type="entry name" value="Molybdenum cofactor biosynthesis proteins"/>
    <property type="match status" value="2"/>
</dbReference>
<dbReference type="Gene3D" id="3.90.105.10">
    <property type="entry name" value="Molybdopterin biosynthesis moea protein, domain 2"/>
    <property type="match status" value="2"/>
</dbReference>
<dbReference type="InterPro" id="IPR036688">
    <property type="entry name" value="MoeA_C_domain_IV_sf"/>
</dbReference>
<dbReference type="InterPro" id="IPR036135">
    <property type="entry name" value="MoeA_linker/N_sf"/>
</dbReference>
<evidence type="ECO:0000256" key="3">
    <source>
        <dbReference type="ARBA" id="ARBA00012509"/>
    </source>
</evidence>
<dbReference type="Gene3D" id="3.40.980.10">
    <property type="entry name" value="MoaB/Mog-like domain"/>
    <property type="match status" value="3"/>
</dbReference>
<dbReference type="GO" id="GO:0005829">
    <property type="term" value="C:cytosol"/>
    <property type="evidence" value="ECO:0007669"/>
    <property type="project" value="TreeGrafter"/>
</dbReference>
<evidence type="ECO:0000313" key="6">
    <source>
        <dbReference type="Proteomes" id="UP000005205"/>
    </source>
</evidence>
<dbReference type="eggNOG" id="KOG2371">
    <property type="taxonomic scope" value="Eukaryota"/>
</dbReference>
<sequence length="932" mass="104103">MAITAQIIIAIADTLINTLHLIRKNDDENKETESLLANAYSPNSSDNNVSEQITDKDANENLHSETFKEPSSSTSSSFSYTSAEYPPISLQCGTCVWVKSGAPIPNEATAVVEEENTKRIRPHLDNKVYIEIMSKPQYGQNINPIGYNVMKEKLILKQYTRIGPEEMGVLAASGHKEVVVAKQLSIGVLSIGNNLEEPAKPLKPGYVYDISRIIIISLLKDNDFSSSDFGIVNNTSLSIQKNIEKALDKVDILVTLGSANDKDLLKKILLEHFQAEIYFGNVNIKPGKSTTLATCKINDKIKYFLCLSGNPVTAFIVAQVFLLPFLKKMSCNECSENPILPIYVDNPFILHHRPRLACTYLKWSKDNLAMACSMGNLFKDKLCNIVGSNALLMLPKNNDINNSDSSENINVDNSNDIRDVLSTKAANIQISDMIVINPIKTDITTELFFACIEADVILIIGNNKFINRQLVKEAVESVRDSQEVSKRVTRSLLNIETNLNEIMPHKTVFGIRNQTLIIDLSGLYKNTKNSFAVIVNMILQTIYLIRIDKNENIPLHDVASTSSDNSTKEKHDYANTIKRHKESFPMISVTDALSKIREIISESKNKIIFETVQLNDAYGRILYENVESTYNLPPFNASTKHGYAVLVTDGKGLRKVLQQNEKNTFSPSLESGTCVWVNSGDPIPNEATAVVQVKDVKLIEKSKDSDDMYIEILIKPQFNENIKPVGYELMKGKTVATPYTRIGPLEIGLLTASGRKEVIVIKNTPIGVLSIGNNLEEPGEMLTPGFVYDINRITLITLLKEQGYNSLDFGIVNNMMAPIKNKIDEALKKVDILVTTGSTNNRDLMKIILEEYYKADIHFGNVNIKPGKSTIFATCEIDNTKKYFWCLSGNPVSALITARIFFLSFLNEMYFNFYTEYAIIPASVRLSQSHML</sequence>
<dbReference type="InterPro" id="IPR038987">
    <property type="entry name" value="MoeA-like"/>
</dbReference>
<keyword evidence="6" id="KW-1185">Reference proteome</keyword>
<dbReference type="GO" id="GO:0030425">
    <property type="term" value="C:dendrite"/>
    <property type="evidence" value="ECO:0007669"/>
    <property type="project" value="TreeGrafter"/>
</dbReference>
<dbReference type="InterPro" id="IPR036425">
    <property type="entry name" value="MoaB/Mog-like_dom_sf"/>
</dbReference>
<evidence type="ECO:0000256" key="1">
    <source>
        <dbReference type="ARBA" id="ARBA00007589"/>
    </source>
</evidence>
<dbReference type="InterPro" id="IPR005110">
    <property type="entry name" value="MoeA_linker/N"/>
</dbReference>
<dbReference type="GO" id="GO:0097112">
    <property type="term" value="P:gamma-aminobutyric acid receptor clustering"/>
    <property type="evidence" value="ECO:0007669"/>
    <property type="project" value="TreeGrafter"/>
</dbReference>
<dbReference type="Gene3D" id="2.40.340.10">
    <property type="entry name" value="MoeA, C-terminal, domain IV"/>
    <property type="match status" value="1"/>
</dbReference>
<dbReference type="GO" id="GO:0061599">
    <property type="term" value="F:molybdopterin molybdotransferase activity"/>
    <property type="evidence" value="ECO:0007669"/>
    <property type="project" value="TreeGrafter"/>
</dbReference>
<gene>
    <name evidence="5" type="primary">105619130</name>
</gene>
<organism evidence="5 6">
    <name type="scientific">Atta cephalotes</name>
    <name type="common">Leafcutter ant</name>
    <dbReference type="NCBI Taxonomy" id="12957"/>
    <lineage>
        <taxon>Eukaryota</taxon>
        <taxon>Metazoa</taxon>
        <taxon>Ecdysozoa</taxon>
        <taxon>Arthropoda</taxon>
        <taxon>Hexapoda</taxon>
        <taxon>Insecta</taxon>
        <taxon>Pterygota</taxon>
        <taxon>Neoptera</taxon>
        <taxon>Endopterygota</taxon>
        <taxon>Hymenoptera</taxon>
        <taxon>Apocrita</taxon>
        <taxon>Aculeata</taxon>
        <taxon>Formicoidea</taxon>
        <taxon>Formicidae</taxon>
        <taxon>Myrmicinae</taxon>
        <taxon>Atta</taxon>
    </lineage>
</organism>
<dbReference type="GO" id="GO:0007529">
    <property type="term" value="P:establishment of synaptic specificity at neuromuscular junction"/>
    <property type="evidence" value="ECO:0007669"/>
    <property type="project" value="TreeGrafter"/>
</dbReference>
<protein>
    <recommendedName>
        <fullName evidence="3">molybdopterin adenylyltransferase</fullName>
        <ecNumber evidence="3">2.7.7.75</ecNumber>
    </recommendedName>
</protein>
<dbReference type="GO" id="GO:0098970">
    <property type="term" value="P:postsynaptic neurotransmitter receptor diffusion trapping"/>
    <property type="evidence" value="ECO:0007669"/>
    <property type="project" value="TreeGrafter"/>
</dbReference>
<dbReference type="GO" id="GO:0072579">
    <property type="term" value="P:glycine receptor clustering"/>
    <property type="evidence" value="ECO:0007669"/>
    <property type="project" value="TreeGrafter"/>
</dbReference>
<dbReference type="GO" id="GO:0061598">
    <property type="term" value="F:molybdopterin adenylyltransferase activity"/>
    <property type="evidence" value="ECO:0007669"/>
    <property type="project" value="UniProtKB-EC"/>
</dbReference>
<dbReference type="OrthoDB" id="4349954at2759"/>
<dbReference type="KEGG" id="acep:105619130"/>
<dbReference type="SUPFAM" id="SSF63882">
    <property type="entry name" value="MoeA N-terminal region -like"/>
    <property type="match status" value="2"/>
</dbReference>
<reference evidence="6" key="1">
    <citation type="journal article" date="2011" name="PLoS Genet.">
        <title>The genome sequence of the leaf-cutter ant Atta cephalotes reveals insights into its obligate symbiotic lifestyle.</title>
        <authorList>
            <person name="Suen G."/>
            <person name="Teiling C."/>
            <person name="Li L."/>
            <person name="Holt C."/>
            <person name="Abouheif E."/>
            <person name="Bornberg-Bauer E."/>
            <person name="Bouffard P."/>
            <person name="Caldera E.J."/>
            <person name="Cash E."/>
            <person name="Cavanaugh A."/>
            <person name="Denas O."/>
            <person name="Elhaik E."/>
            <person name="Fave M.J."/>
            <person name="Gadau J."/>
            <person name="Gibson J.D."/>
            <person name="Graur D."/>
            <person name="Grubbs K.J."/>
            <person name="Hagen D.E."/>
            <person name="Harkins T.T."/>
            <person name="Helmkampf M."/>
            <person name="Hu H."/>
            <person name="Johnson B.R."/>
            <person name="Kim J."/>
            <person name="Marsh S.E."/>
            <person name="Moeller J.A."/>
            <person name="Munoz-Torres M.C."/>
            <person name="Murphy M.C."/>
            <person name="Naughton M.C."/>
            <person name="Nigam S."/>
            <person name="Overson R."/>
            <person name="Rajakumar R."/>
            <person name="Reese J.T."/>
            <person name="Scott J.J."/>
            <person name="Smith C.R."/>
            <person name="Tao S."/>
            <person name="Tsutsui N.D."/>
            <person name="Viljakainen L."/>
            <person name="Wissler L."/>
            <person name="Yandell M.D."/>
            <person name="Zimmer F."/>
            <person name="Taylor J."/>
            <person name="Slater S.C."/>
            <person name="Clifton S.W."/>
            <person name="Warren W.C."/>
            <person name="Elsik C.G."/>
            <person name="Smith C.D."/>
            <person name="Weinstock G.M."/>
            <person name="Gerardo N.M."/>
            <person name="Currie C.R."/>
        </authorList>
    </citation>
    <scope>NUCLEOTIDE SEQUENCE [LARGE SCALE GENOMIC DNA]</scope>
</reference>
<dbReference type="SMART" id="SM00852">
    <property type="entry name" value="MoCF_biosynth"/>
    <property type="match status" value="2"/>
</dbReference>
<dbReference type="EC" id="2.7.7.75" evidence="3"/>
<dbReference type="STRING" id="12957.A0A158NEU2"/>
<accession>A0A158NEU2</accession>
<dbReference type="EnsemblMetazoa" id="XM_012200660.1">
    <property type="protein sequence ID" value="XP_012056050.1"/>
    <property type="gene ID" value="LOC105619130"/>
</dbReference>
<dbReference type="EMBL" id="ADTU01013170">
    <property type="status" value="NOT_ANNOTATED_CDS"/>
    <property type="molecule type" value="Genomic_DNA"/>
</dbReference>
<dbReference type="PANTHER" id="PTHR10192:SF5">
    <property type="entry name" value="GEPHYRIN"/>
    <property type="match status" value="1"/>
</dbReference>
<proteinExistence type="inferred from homology"/>
<dbReference type="GO" id="GO:0099634">
    <property type="term" value="C:postsynaptic specialization membrane"/>
    <property type="evidence" value="ECO:0007669"/>
    <property type="project" value="GOC"/>
</dbReference>
<evidence type="ECO:0000259" key="4">
    <source>
        <dbReference type="SMART" id="SM00852"/>
    </source>
</evidence>
<dbReference type="CDD" id="cd00887">
    <property type="entry name" value="MoeA"/>
    <property type="match status" value="1"/>
</dbReference>